<dbReference type="EMBL" id="HAEF01009760">
    <property type="protein sequence ID" value="SBR49129.1"/>
    <property type="molecule type" value="Transcribed_RNA"/>
</dbReference>
<sequence length="102" mass="11341">FKGKNQCENMKIGTKPDFIRSDCLISPSSFPCVRSNIKEFSSNHIIAEKLCLYQFNDRKPSAASLISAEMVSSCYGVSLRTTLVVTETSSDQTGVRKKSVRQ</sequence>
<organism evidence="1">
    <name type="scientific">Nothobranchius pienaari</name>
    <dbReference type="NCBI Taxonomy" id="704102"/>
    <lineage>
        <taxon>Eukaryota</taxon>
        <taxon>Metazoa</taxon>
        <taxon>Chordata</taxon>
        <taxon>Craniata</taxon>
        <taxon>Vertebrata</taxon>
        <taxon>Euteleostomi</taxon>
        <taxon>Actinopterygii</taxon>
        <taxon>Neopterygii</taxon>
        <taxon>Teleostei</taxon>
        <taxon>Neoteleostei</taxon>
        <taxon>Acanthomorphata</taxon>
        <taxon>Ovalentaria</taxon>
        <taxon>Atherinomorphae</taxon>
        <taxon>Cyprinodontiformes</taxon>
        <taxon>Nothobranchiidae</taxon>
        <taxon>Nothobranchius</taxon>
    </lineage>
</organism>
<gene>
    <name evidence="1" type="primary">CR392001.1</name>
</gene>
<reference evidence="1" key="2">
    <citation type="submission" date="2016-06" db="EMBL/GenBank/DDBJ databases">
        <title>The genome of a short-lived fish provides insights into sex chromosome evolution and the genetic control of aging.</title>
        <authorList>
            <person name="Reichwald K."/>
            <person name="Felder M."/>
            <person name="Petzold A."/>
            <person name="Koch P."/>
            <person name="Groth M."/>
            <person name="Platzer M."/>
        </authorList>
    </citation>
    <scope>NUCLEOTIDE SEQUENCE</scope>
    <source>
        <tissue evidence="1">Brain</tissue>
    </source>
</reference>
<feature type="non-terminal residue" evidence="1">
    <location>
        <position position="1"/>
    </location>
</feature>
<reference evidence="1" key="1">
    <citation type="submission" date="2016-05" db="EMBL/GenBank/DDBJ databases">
        <authorList>
            <person name="Lavstsen T."/>
            <person name="Jespersen J.S."/>
        </authorList>
    </citation>
    <scope>NUCLEOTIDE SEQUENCE</scope>
    <source>
        <tissue evidence="1">Brain</tissue>
    </source>
</reference>
<dbReference type="AlphaFoldDB" id="A0A1A8LYP6"/>
<proteinExistence type="predicted"/>
<evidence type="ECO:0000313" key="1">
    <source>
        <dbReference type="EMBL" id="SBR49129.1"/>
    </source>
</evidence>
<feature type="non-terminal residue" evidence="1">
    <location>
        <position position="102"/>
    </location>
</feature>
<protein>
    <submittedName>
        <fullName evidence="1">Uncharacterized protein</fullName>
    </submittedName>
</protein>
<name>A0A1A8LYP6_9TELE</name>
<accession>A0A1A8LYP6</accession>